<dbReference type="EMBL" id="JACRSV010000003">
    <property type="protein sequence ID" value="MBC8560541.1"/>
    <property type="molecule type" value="Genomic_DNA"/>
</dbReference>
<dbReference type="SUPFAM" id="SSF55347">
    <property type="entry name" value="Glyceraldehyde-3-phosphate dehydrogenase-like, C-terminal domain"/>
    <property type="match status" value="1"/>
</dbReference>
<evidence type="ECO:0000313" key="4">
    <source>
        <dbReference type="Proteomes" id="UP000610760"/>
    </source>
</evidence>
<dbReference type="AlphaFoldDB" id="A0A926E3D1"/>
<feature type="domain" description="GFO/IDH/MocA-like oxidoreductase" evidence="2">
    <location>
        <begin position="128"/>
        <end position="245"/>
    </location>
</feature>
<dbReference type="PANTHER" id="PTHR43708">
    <property type="entry name" value="CONSERVED EXPRESSED OXIDOREDUCTASE (EUROFUNG)"/>
    <property type="match status" value="1"/>
</dbReference>
<dbReference type="RefSeq" id="WP_249295554.1">
    <property type="nucleotide sequence ID" value="NZ_JACRSV010000003.1"/>
</dbReference>
<gene>
    <name evidence="3" type="ORF">H8710_10745</name>
</gene>
<dbReference type="Proteomes" id="UP000610760">
    <property type="component" value="Unassembled WGS sequence"/>
</dbReference>
<keyword evidence="4" id="KW-1185">Reference proteome</keyword>
<dbReference type="Gene3D" id="3.40.50.720">
    <property type="entry name" value="NAD(P)-binding Rossmann-like Domain"/>
    <property type="match status" value="1"/>
</dbReference>
<reference evidence="3" key="1">
    <citation type="submission" date="2020-08" db="EMBL/GenBank/DDBJ databases">
        <title>Genome public.</title>
        <authorList>
            <person name="Liu C."/>
            <person name="Sun Q."/>
        </authorList>
    </citation>
    <scope>NUCLEOTIDE SEQUENCE</scope>
    <source>
        <strain evidence="3">NSJ-33</strain>
    </source>
</reference>
<dbReference type="Pfam" id="PF01408">
    <property type="entry name" value="GFO_IDH_MocA"/>
    <property type="match status" value="1"/>
</dbReference>
<dbReference type="InterPro" id="IPR000683">
    <property type="entry name" value="Gfo/Idh/MocA-like_OxRdtase_N"/>
</dbReference>
<accession>A0A926E3D1</accession>
<dbReference type="SUPFAM" id="SSF51735">
    <property type="entry name" value="NAD(P)-binding Rossmann-fold domains"/>
    <property type="match status" value="1"/>
</dbReference>
<dbReference type="Pfam" id="PF22725">
    <property type="entry name" value="GFO_IDH_MocA_C3"/>
    <property type="match status" value="1"/>
</dbReference>
<dbReference type="InterPro" id="IPR036291">
    <property type="entry name" value="NAD(P)-bd_dom_sf"/>
</dbReference>
<evidence type="ECO:0000259" key="2">
    <source>
        <dbReference type="Pfam" id="PF22725"/>
    </source>
</evidence>
<name>A0A926E3D1_9FIRM</name>
<proteinExistence type="predicted"/>
<protein>
    <submittedName>
        <fullName evidence="3">Gfo/Idh/MocA family oxidoreductase</fullName>
    </submittedName>
</protein>
<evidence type="ECO:0000259" key="1">
    <source>
        <dbReference type="Pfam" id="PF01408"/>
    </source>
</evidence>
<dbReference type="GO" id="GO:0000166">
    <property type="term" value="F:nucleotide binding"/>
    <property type="evidence" value="ECO:0007669"/>
    <property type="project" value="InterPro"/>
</dbReference>
<dbReference type="Gene3D" id="3.30.360.10">
    <property type="entry name" value="Dihydrodipicolinate Reductase, domain 2"/>
    <property type="match status" value="1"/>
</dbReference>
<organism evidence="3 4">
    <name type="scientific">Fumia xinanensis</name>
    <dbReference type="NCBI Taxonomy" id="2763659"/>
    <lineage>
        <taxon>Bacteria</taxon>
        <taxon>Bacillati</taxon>
        <taxon>Bacillota</taxon>
        <taxon>Clostridia</taxon>
        <taxon>Eubacteriales</taxon>
        <taxon>Oscillospiraceae</taxon>
        <taxon>Fumia</taxon>
    </lineage>
</organism>
<dbReference type="InterPro" id="IPR051317">
    <property type="entry name" value="Gfo/Idh/MocA_oxidoreduct"/>
</dbReference>
<dbReference type="PANTHER" id="PTHR43708:SF8">
    <property type="entry name" value="OXIDOREDUCTASE"/>
    <property type="match status" value="1"/>
</dbReference>
<comment type="caution">
    <text evidence="3">The sequence shown here is derived from an EMBL/GenBank/DDBJ whole genome shotgun (WGS) entry which is preliminary data.</text>
</comment>
<evidence type="ECO:0000313" key="3">
    <source>
        <dbReference type="EMBL" id="MBC8560541.1"/>
    </source>
</evidence>
<sequence>MKKNIAVIGYGGMGGWHVEHLLKSDVANLAGIFDIKEERQQAARDKGIHAYDSLEQLLDDPSVDIVTVATPNDVHREIAVKALAAGKNVISEKPVTVSSEDLQAMIDAANQYGKLFTVHQNRRWDADFLAMKEIYESGVLGDVFSIESRVHGSRGIPGDWRGKKEFGGGMMLDWGVHLIDQILQMVKEKIVSIYAVMDHITNYEVDDGFKMNITFQSGKVVHVEVGTSNFINLPRWYMQGTNGTAIIYDWDLSGKIVCCENWDEKDVIPVKTAAGLTKTMAPRKDDTIVEHSVPHPTPDVHDFYRNVCKAVDGLEPQLITHPQMMRVMKVMEACFESDRLHQVVPFKE</sequence>
<dbReference type="InterPro" id="IPR055170">
    <property type="entry name" value="GFO_IDH_MocA-like_dom"/>
</dbReference>
<feature type="domain" description="Gfo/Idh/MocA-like oxidoreductase N-terminal" evidence="1">
    <location>
        <begin position="4"/>
        <end position="118"/>
    </location>
</feature>